<dbReference type="EMBL" id="BMIG01000002">
    <property type="protein sequence ID" value="GGA89574.1"/>
    <property type="molecule type" value="Genomic_DNA"/>
</dbReference>
<evidence type="ECO:0008006" key="3">
    <source>
        <dbReference type="Google" id="ProtNLM"/>
    </source>
</evidence>
<reference evidence="1" key="1">
    <citation type="journal article" date="2014" name="Int. J. Syst. Evol. Microbiol.">
        <title>Complete genome sequence of Corynebacterium casei LMG S-19264T (=DSM 44701T), isolated from a smear-ripened cheese.</title>
        <authorList>
            <consortium name="US DOE Joint Genome Institute (JGI-PGF)"/>
            <person name="Walter F."/>
            <person name="Albersmeier A."/>
            <person name="Kalinowski J."/>
            <person name="Ruckert C."/>
        </authorList>
    </citation>
    <scope>NUCLEOTIDE SEQUENCE</scope>
    <source>
        <strain evidence="1">CGMCC 1.15322</strain>
    </source>
</reference>
<organism evidence="1 2">
    <name type="scientific">Polaromonas eurypsychrophila</name>
    <dbReference type="NCBI Taxonomy" id="1614635"/>
    <lineage>
        <taxon>Bacteria</taxon>
        <taxon>Pseudomonadati</taxon>
        <taxon>Pseudomonadota</taxon>
        <taxon>Betaproteobacteria</taxon>
        <taxon>Burkholderiales</taxon>
        <taxon>Comamonadaceae</taxon>
        <taxon>Polaromonas</taxon>
    </lineage>
</organism>
<dbReference type="Proteomes" id="UP000620596">
    <property type="component" value="Unassembled WGS sequence"/>
</dbReference>
<proteinExistence type="predicted"/>
<reference evidence="1" key="2">
    <citation type="submission" date="2020-09" db="EMBL/GenBank/DDBJ databases">
        <authorList>
            <person name="Sun Q."/>
            <person name="Zhou Y."/>
        </authorList>
    </citation>
    <scope>NUCLEOTIDE SEQUENCE</scope>
    <source>
        <strain evidence="1">CGMCC 1.15322</strain>
    </source>
</reference>
<keyword evidence="2" id="KW-1185">Reference proteome</keyword>
<dbReference type="RefSeq" id="WP_188706813.1">
    <property type="nucleotide sequence ID" value="NZ_BMIG01000002.1"/>
</dbReference>
<sequence length="154" mass="15966">MNTDTASAAHIRQLERMVLAMPMARTLGLRFKRIAPGEVEVEIPVQEGFTFRPGQLQATAVFAVADFAAVAAAGSLLAPGWINATVDATLKLVAPAQGALLRARGRVISAGKLLTVCAADVYAVNAEGEEALCATLLGTARNIDTAAASASRPH</sequence>
<accession>A0A916WDS9</accession>
<protein>
    <recommendedName>
        <fullName evidence="3">Aromatic catabolism protein</fullName>
    </recommendedName>
</protein>
<dbReference type="AlphaFoldDB" id="A0A916WDS9"/>
<name>A0A916WDS9_9BURK</name>
<evidence type="ECO:0000313" key="2">
    <source>
        <dbReference type="Proteomes" id="UP000620596"/>
    </source>
</evidence>
<comment type="caution">
    <text evidence="1">The sequence shown here is derived from an EMBL/GenBank/DDBJ whole genome shotgun (WGS) entry which is preliminary data.</text>
</comment>
<dbReference type="Gene3D" id="3.10.129.10">
    <property type="entry name" value="Hotdog Thioesterase"/>
    <property type="match status" value="1"/>
</dbReference>
<dbReference type="SUPFAM" id="SSF54637">
    <property type="entry name" value="Thioesterase/thiol ester dehydrase-isomerase"/>
    <property type="match status" value="1"/>
</dbReference>
<dbReference type="CDD" id="cd03443">
    <property type="entry name" value="PaaI_thioesterase"/>
    <property type="match status" value="1"/>
</dbReference>
<dbReference type="InterPro" id="IPR029069">
    <property type="entry name" value="HotDog_dom_sf"/>
</dbReference>
<gene>
    <name evidence="1" type="ORF">GCM10011496_07990</name>
</gene>
<evidence type="ECO:0000313" key="1">
    <source>
        <dbReference type="EMBL" id="GGA89574.1"/>
    </source>
</evidence>